<dbReference type="EMBL" id="ONZQ02000010">
    <property type="protein sequence ID" value="SPO04659.1"/>
    <property type="molecule type" value="Genomic_DNA"/>
</dbReference>
<reference evidence="1" key="1">
    <citation type="submission" date="2018-03" db="EMBL/GenBank/DDBJ databases">
        <authorList>
            <person name="Guldener U."/>
        </authorList>
    </citation>
    <scope>NUCLEOTIDE SEQUENCE</scope>
</reference>
<sequence>MPLTLLSLPPEILDLIASFISPRLRSMRNPKDWLLTPYAPVRDLWQSNPNFLAFTFTCRHLYETFGPWFYFRLVLDIDDGPKPFFKFVAWVKSQPAQVAQTEWLSFFGWRQEARQALARTPRQTRSVTRGSTKFHDNEFPYDALGAGPRETPYVGAWFLCSFKRLVKLSLSTVAADLIAVNIWLDHSGAKVKSFHLESILPLLIQRNLSILRFRTAARFIPPSDAALNAAISAAKGLAPLTEFRALDVTFPDGTASALAQVRGAREVYLRRTHITSDLGPLLQALAPHVDRLTHEPDELFWQDWDTHLATPWLSHLAQLTRLRFLRVNDVVLCTTAHTAGEDGPSPIATLENLLPPALEVLEIDPFWPVHREYPDLGVTHSNAVEAFAIRVLWKHQCRSLHLRQLNIMLNCYRFDMNPKVCVGPRRIFEIQEQARIASASPRYRALQDACDEARVDLIFQPEGLSTHAVPLRMVFSKPED</sequence>
<dbReference type="Proteomes" id="UP001187682">
    <property type="component" value="Unassembled WGS sequence"/>
</dbReference>
<comment type="caution">
    <text evidence="1">The sequence shown here is derived from an EMBL/GenBank/DDBJ whole genome shotgun (WGS) entry which is preliminary data.</text>
</comment>
<evidence type="ECO:0000313" key="2">
    <source>
        <dbReference type="Proteomes" id="UP001187682"/>
    </source>
</evidence>
<name>A0AAE8N387_9PEZI</name>
<keyword evidence="2" id="KW-1185">Reference proteome</keyword>
<dbReference type="AlphaFoldDB" id="A0AAE8N387"/>
<organism evidence="1 2">
    <name type="scientific">Cephalotrichum gorgonifer</name>
    <dbReference type="NCBI Taxonomy" id="2041049"/>
    <lineage>
        <taxon>Eukaryota</taxon>
        <taxon>Fungi</taxon>
        <taxon>Dikarya</taxon>
        <taxon>Ascomycota</taxon>
        <taxon>Pezizomycotina</taxon>
        <taxon>Sordariomycetes</taxon>
        <taxon>Hypocreomycetidae</taxon>
        <taxon>Microascales</taxon>
        <taxon>Microascaceae</taxon>
        <taxon>Cephalotrichum</taxon>
    </lineage>
</organism>
<evidence type="ECO:0000313" key="1">
    <source>
        <dbReference type="EMBL" id="SPO04659.1"/>
    </source>
</evidence>
<proteinExistence type="predicted"/>
<gene>
    <name evidence="1" type="ORF">DNG_07344</name>
</gene>
<accession>A0AAE8N387</accession>
<protein>
    <submittedName>
        <fullName evidence="1">Uncharacterized protein</fullName>
    </submittedName>
</protein>